<keyword evidence="1" id="KW-0812">Transmembrane</keyword>
<dbReference type="PATRIC" id="fig|1125779.3.peg.1828"/>
<evidence type="ECO:0000313" key="3">
    <source>
        <dbReference type="Proteomes" id="UP000014408"/>
    </source>
</evidence>
<feature type="transmembrane region" description="Helical" evidence="1">
    <location>
        <begin position="34"/>
        <end position="52"/>
    </location>
</feature>
<protein>
    <submittedName>
        <fullName evidence="2">Uncharacterized protein</fullName>
    </submittedName>
</protein>
<sequence>MKNESKSKAIAILRIAIVAAILMVALALAMNRIFVGFVVAAIAGVFLVYFLAKDRRYLR</sequence>
<keyword evidence="3" id="KW-1185">Reference proteome</keyword>
<organism evidence="2 3">
    <name type="scientific">Corynebacterium pyruviciproducens ATCC BAA-1742</name>
    <dbReference type="NCBI Taxonomy" id="1125779"/>
    <lineage>
        <taxon>Bacteria</taxon>
        <taxon>Bacillati</taxon>
        <taxon>Actinomycetota</taxon>
        <taxon>Actinomycetes</taxon>
        <taxon>Mycobacteriales</taxon>
        <taxon>Corynebacteriaceae</taxon>
        <taxon>Corynebacterium</taxon>
    </lineage>
</organism>
<keyword evidence="1" id="KW-1133">Transmembrane helix</keyword>
<comment type="caution">
    <text evidence="2">The sequence shown here is derived from an EMBL/GenBank/DDBJ whole genome shotgun (WGS) entry which is preliminary data.</text>
</comment>
<dbReference type="EMBL" id="ATBY01000015">
    <property type="protein sequence ID" value="EPD68697.1"/>
    <property type="molecule type" value="Genomic_DNA"/>
</dbReference>
<keyword evidence="1" id="KW-0472">Membrane</keyword>
<dbReference type="AlphaFoldDB" id="S2ZFD4"/>
<dbReference type="STRING" id="1125779.HMPREF1219_01883"/>
<gene>
    <name evidence="2" type="ORF">HMPREF1219_01883</name>
</gene>
<name>S2ZFD4_9CORY</name>
<evidence type="ECO:0000256" key="1">
    <source>
        <dbReference type="SAM" id="Phobius"/>
    </source>
</evidence>
<reference evidence="2 3" key="1">
    <citation type="submission" date="2013-05" db="EMBL/GenBank/DDBJ databases">
        <title>The Genome Sequence of Corynebacterium pyruviciproducens 1773O (ATCC BAA-1742).</title>
        <authorList>
            <consortium name="The Broad Institute Genomics Platform"/>
            <person name="Earl A."/>
            <person name="Ward D."/>
            <person name="Feldgarden M."/>
            <person name="Gevers D."/>
            <person name="Tong J."/>
            <person name="Walker B."/>
            <person name="Young S."/>
            <person name="Zeng Q."/>
            <person name="Gargeya S."/>
            <person name="Fitzgerald M."/>
            <person name="Haas B."/>
            <person name="Abouelleil A."/>
            <person name="Allen A.W."/>
            <person name="Alvarado L."/>
            <person name="Arachchi H.M."/>
            <person name="Berlin A.M."/>
            <person name="Chapman S.B."/>
            <person name="Gainer-Dewar J."/>
            <person name="Goldberg J."/>
            <person name="Griggs A."/>
            <person name="Gujja S."/>
            <person name="Hansen M."/>
            <person name="Howarth C."/>
            <person name="Imamovic A."/>
            <person name="Ireland A."/>
            <person name="Larimer J."/>
            <person name="McCowan C."/>
            <person name="Murphy C."/>
            <person name="Pearson M."/>
            <person name="Poon T.W."/>
            <person name="Priest M."/>
            <person name="Roberts A."/>
            <person name="Saif S."/>
            <person name="Shea T."/>
            <person name="Sisk P."/>
            <person name="Sykes S."/>
            <person name="Wortman J."/>
            <person name="Nusbaum C."/>
            <person name="Birren B."/>
        </authorList>
    </citation>
    <scope>NUCLEOTIDE SEQUENCE [LARGE SCALE GENOMIC DNA]</scope>
    <source>
        <strain evidence="2 3">ATCC BAA-1742</strain>
    </source>
</reference>
<dbReference type="HOGENOM" id="CLU_3060582_0_0_11"/>
<accession>S2ZFD4</accession>
<evidence type="ECO:0000313" key="2">
    <source>
        <dbReference type="EMBL" id="EPD68697.1"/>
    </source>
</evidence>
<dbReference type="eggNOG" id="ENOG5032CRT">
    <property type="taxonomic scope" value="Bacteria"/>
</dbReference>
<dbReference type="Proteomes" id="UP000014408">
    <property type="component" value="Unassembled WGS sequence"/>
</dbReference>
<feature type="transmembrane region" description="Helical" evidence="1">
    <location>
        <begin position="12"/>
        <end position="28"/>
    </location>
</feature>
<proteinExistence type="predicted"/>